<dbReference type="InterPro" id="IPR027463">
    <property type="entry name" value="AcrB_DN_DC_subdom"/>
</dbReference>
<reference evidence="2" key="1">
    <citation type="journal article" date="2005" name="Proc. Natl. Acad. Sci. U.S.A.">
        <title>The psychrophilic lifestyle as revealed by the genome sequence of Colwellia psychrerythraea 34H through genomic and proteomic analyses.</title>
        <authorList>
            <person name="Methe B.A."/>
            <person name="Nelson K.E."/>
            <person name="Deming J.W."/>
            <person name="Momen B."/>
            <person name="Melamud E."/>
            <person name="Zhang X."/>
            <person name="Moult J."/>
            <person name="Madupu R."/>
            <person name="Nelson W.C."/>
            <person name="Dodson R.J."/>
            <person name="Brinkac L.M."/>
            <person name="Daugherty S.C."/>
            <person name="Durkin A.S."/>
            <person name="DeBoy R.T."/>
            <person name="Kolonay J.F."/>
            <person name="Sullivan S.A."/>
            <person name="Zhou L."/>
            <person name="Davidsen T.M."/>
            <person name="Wu M."/>
            <person name="Huston A.L."/>
            <person name="Lewis M."/>
            <person name="Weaver B."/>
            <person name="Weidman J.F."/>
            <person name="Khouri H."/>
            <person name="Utterback T.R."/>
            <person name="Feldblyum T.V."/>
            <person name="Fraser C.M."/>
        </authorList>
    </citation>
    <scope>NUCLEOTIDE SEQUENCE [LARGE SCALE GENOMIC DNA]</scope>
    <source>
        <strain evidence="2">34H</strain>
    </source>
</reference>
<evidence type="ECO:0000313" key="2">
    <source>
        <dbReference type="EMBL" id="AAZ28725.1"/>
    </source>
</evidence>
<keyword evidence="1" id="KW-1133">Transmembrane helix</keyword>
<evidence type="ECO:0000313" key="3">
    <source>
        <dbReference type="Proteomes" id="UP000000547"/>
    </source>
</evidence>
<feature type="transmembrane region" description="Helical" evidence="1">
    <location>
        <begin position="447"/>
        <end position="465"/>
    </location>
</feature>
<dbReference type="Gene3D" id="3.30.2090.10">
    <property type="entry name" value="Multidrug efflux transporter AcrB TolC docking domain, DN and DC subdomains"/>
    <property type="match status" value="2"/>
</dbReference>
<dbReference type="PRINTS" id="PR00702">
    <property type="entry name" value="ACRIFLAVINRP"/>
</dbReference>
<dbReference type="Gene3D" id="3.30.70.1430">
    <property type="entry name" value="Multidrug efflux transporter AcrB pore domain"/>
    <property type="match status" value="2"/>
</dbReference>
<feature type="transmembrane region" description="Helical" evidence="1">
    <location>
        <begin position="872"/>
        <end position="891"/>
    </location>
</feature>
<name>Q484D7_COLP3</name>
<accession>Q484D7</accession>
<feature type="transmembrane region" description="Helical" evidence="1">
    <location>
        <begin position="898"/>
        <end position="918"/>
    </location>
</feature>
<evidence type="ECO:0000256" key="1">
    <source>
        <dbReference type="SAM" id="Phobius"/>
    </source>
</evidence>
<feature type="transmembrane region" description="Helical" evidence="1">
    <location>
        <begin position="374"/>
        <end position="394"/>
    </location>
</feature>
<feature type="transmembrane region" description="Helical" evidence="1">
    <location>
        <begin position="995"/>
        <end position="1019"/>
    </location>
</feature>
<dbReference type="RefSeq" id="WP_011042672.1">
    <property type="nucleotide sequence ID" value="NC_003910.7"/>
</dbReference>
<dbReference type="Gene3D" id="3.30.70.1440">
    <property type="entry name" value="Multidrug efflux transporter AcrB pore domain"/>
    <property type="match status" value="1"/>
</dbReference>
<dbReference type="STRING" id="167879.CPS_1848"/>
<gene>
    <name evidence="2" type="ordered locus">CPS_1848</name>
</gene>
<dbReference type="GO" id="GO:0005886">
    <property type="term" value="C:plasma membrane"/>
    <property type="evidence" value="ECO:0007669"/>
    <property type="project" value="TreeGrafter"/>
</dbReference>
<dbReference type="SUPFAM" id="SSF82866">
    <property type="entry name" value="Multidrug efflux transporter AcrB transmembrane domain"/>
    <property type="match status" value="2"/>
</dbReference>
<dbReference type="InterPro" id="IPR001036">
    <property type="entry name" value="Acrflvin-R"/>
</dbReference>
<dbReference type="Proteomes" id="UP000000547">
    <property type="component" value="Chromosome"/>
</dbReference>
<keyword evidence="1" id="KW-0812">Transmembrane</keyword>
<sequence>MTAKSLMKSKSITSNKSILSAPSLWMIDNPIASSLLTFSIIILGLLSFNSINQESSPSFQINEILIETSYPGATPKDIEQGIILSIEHQLRDNPNIDRISANAYEGSAEIIVELIEGVNPDTILSQVKNSIEGINSFPVEMENPTITFVEELDSIVEIGLHGNVSELLLYREASQLKQAMLDALDLAKIDIQGARSPEIVIELNQVKLRQYQLTLAQVLSKVKTSVTDVPAGSINTQGGEILIRTLGRKELSEQFSDITIITDDSGNSVTLADIATISDSFQGQIRPFKVNSDAGLELKVYQNKNSKPIEISKEINAFITDYQSEIPAGLTLTILQDQSDPFSQRINLLISNGLIGMLLVILVLSIFLDLRLAFWVSMGIPISIIGTLGLMPLLDIPINMITLFAFIITLGILVDDAVIVAENIYLKIQQGITMNIALKDGVKEMTLPVVFSVTTNIIAFIPLLYVPGELGVMYKPMTLLIFAIFTVSLIEALLILPLHLRHIDKPMRFRVISNVQAHCFKRFDHLKTAIYAKWLRTSCNNPVTIIIIFLSLATLVFSWVYSGRVDSSFVPKIESTRIDAEVEFPTGAPLKNKIDIINYIEAAGIKAIESLNGQDDYKFRMQDIGSSSGSSTFMIVTDDQRNFTAKEFVDAWRINIGEVPGVKSIFFDYQVGPGGGKELVIELGHKDADILTLAAKELMNGLNRISGVTDIDSALMDGKLQYNLTPTPLGKSLGFNSDNLGELIRLRFFGGEAIRQIVAGDEVKVRVMMQRSQQYYANQLNRLIITAPNGDSVELSQVASITTTKAATSINRVDGIQLVEVTASILRQVASASLILKTIEEDLLSNLSAKYPELEVELGGEARIESKVNAEIIKGIGLAFALIFAMLAIIFRSYLDAILVLLIIPFCLAAAMLGHIVMGYSFSVMSLFGMIALSGLVINGSFVMLLKVKALRKEGMGHKEAVIEAALNRFRPVVLTAVTTAAGLFPMLFETSTQALYLVPMVISLSFGSVFSIATILLLSPAMFTLSEQFKVNNEKTESLTKSTINTSKVRAFG</sequence>
<dbReference type="AlphaFoldDB" id="Q484D7"/>
<dbReference type="SUPFAM" id="SSF82693">
    <property type="entry name" value="Multidrug efflux transporter AcrB pore domain, PN1, PN2, PC1 and PC2 subdomains"/>
    <property type="match status" value="1"/>
</dbReference>
<dbReference type="EMBL" id="CP000083">
    <property type="protein sequence ID" value="AAZ28725.1"/>
    <property type="molecule type" value="Genomic_DNA"/>
</dbReference>
<feature type="transmembrane region" description="Helical" evidence="1">
    <location>
        <begin position="477"/>
        <end position="500"/>
    </location>
</feature>
<dbReference type="GO" id="GO:0042910">
    <property type="term" value="F:xenobiotic transmembrane transporter activity"/>
    <property type="evidence" value="ECO:0007669"/>
    <property type="project" value="TreeGrafter"/>
</dbReference>
<dbReference type="Gene3D" id="1.20.1640.10">
    <property type="entry name" value="Multidrug efflux transporter AcrB transmembrane domain"/>
    <property type="match status" value="2"/>
</dbReference>
<dbReference type="PANTHER" id="PTHR32063">
    <property type="match status" value="1"/>
</dbReference>
<dbReference type="Pfam" id="PF00873">
    <property type="entry name" value="ACR_tran"/>
    <property type="match status" value="1"/>
</dbReference>
<feature type="transmembrane region" description="Helical" evidence="1">
    <location>
        <begin position="348"/>
        <end position="367"/>
    </location>
</feature>
<dbReference type="Gene3D" id="3.30.70.1320">
    <property type="entry name" value="Multidrug efflux transporter AcrB pore domain like"/>
    <property type="match status" value="1"/>
</dbReference>
<feature type="transmembrane region" description="Helical" evidence="1">
    <location>
        <begin position="969"/>
        <end position="989"/>
    </location>
</feature>
<feature type="transmembrane region" description="Helical" evidence="1">
    <location>
        <begin position="543"/>
        <end position="561"/>
    </location>
</feature>
<proteinExistence type="predicted"/>
<dbReference type="HOGENOM" id="CLU_002755_1_2_6"/>
<feature type="transmembrane region" description="Helical" evidence="1">
    <location>
        <begin position="400"/>
        <end position="426"/>
    </location>
</feature>
<protein>
    <submittedName>
        <fullName evidence="2">AcrB/AcrD/AcrF family protein</fullName>
    </submittedName>
</protein>
<dbReference type="PANTHER" id="PTHR32063:SF33">
    <property type="entry name" value="RND SUPERFAMILY EFFLUX PUMP PERMEASE COMPONENT"/>
    <property type="match status" value="1"/>
</dbReference>
<dbReference type="KEGG" id="cps:CPS_1848"/>
<keyword evidence="1" id="KW-0472">Membrane</keyword>
<organism evidence="2 3">
    <name type="scientific">Colwellia psychrerythraea (strain 34H / ATCC BAA-681)</name>
    <name type="common">Vibrio psychroerythus</name>
    <dbReference type="NCBI Taxonomy" id="167879"/>
    <lineage>
        <taxon>Bacteria</taxon>
        <taxon>Pseudomonadati</taxon>
        <taxon>Pseudomonadota</taxon>
        <taxon>Gammaproteobacteria</taxon>
        <taxon>Alteromonadales</taxon>
        <taxon>Colwelliaceae</taxon>
        <taxon>Colwellia</taxon>
    </lineage>
</organism>
<dbReference type="SUPFAM" id="SSF82714">
    <property type="entry name" value="Multidrug efflux transporter AcrB TolC docking domain, DN and DC subdomains"/>
    <property type="match status" value="2"/>
</dbReference>
<feature type="transmembrane region" description="Helical" evidence="1">
    <location>
        <begin position="924"/>
        <end position="948"/>
    </location>
</feature>